<evidence type="ECO:0000256" key="6">
    <source>
        <dbReference type="SAM" id="MobiDB-lite"/>
    </source>
</evidence>
<dbReference type="Proteomes" id="UP001208570">
    <property type="component" value="Unassembled WGS sequence"/>
</dbReference>
<proteinExistence type="predicted"/>
<dbReference type="Pfam" id="PF00096">
    <property type="entry name" value="zf-C2H2"/>
    <property type="match status" value="1"/>
</dbReference>
<dbReference type="PROSITE" id="PS00028">
    <property type="entry name" value="ZINC_FINGER_C2H2_1"/>
    <property type="match status" value="2"/>
</dbReference>
<feature type="compositionally biased region" description="Polar residues" evidence="6">
    <location>
        <begin position="249"/>
        <end position="274"/>
    </location>
</feature>
<feature type="region of interest" description="Disordered" evidence="6">
    <location>
        <begin position="180"/>
        <end position="211"/>
    </location>
</feature>
<dbReference type="InterPro" id="IPR050457">
    <property type="entry name" value="ZnFinger_BTB_dom_contain"/>
</dbReference>
<dbReference type="GO" id="GO:0000978">
    <property type="term" value="F:RNA polymerase II cis-regulatory region sequence-specific DNA binding"/>
    <property type="evidence" value="ECO:0007669"/>
    <property type="project" value="TreeGrafter"/>
</dbReference>
<gene>
    <name evidence="8" type="ORF">LSH36_19g06017</name>
</gene>
<comment type="caution">
    <text evidence="8">The sequence shown here is derived from an EMBL/GenBank/DDBJ whole genome shotgun (WGS) entry which is preliminary data.</text>
</comment>
<evidence type="ECO:0000259" key="7">
    <source>
        <dbReference type="PROSITE" id="PS50157"/>
    </source>
</evidence>
<keyword evidence="1" id="KW-0479">Metal-binding</keyword>
<keyword evidence="9" id="KW-1185">Reference proteome</keyword>
<dbReference type="PANTHER" id="PTHR46105:SF28">
    <property type="entry name" value="ZINC FINGER PROTEIN 37-LIKE"/>
    <property type="match status" value="1"/>
</dbReference>
<keyword evidence="4" id="KW-0862">Zinc</keyword>
<dbReference type="InterPro" id="IPR013087">
    <property type="entry name" value="Znf_C2H2_type"/>
</dbReference>
<feature type="region of interest" description="Disordered" evidence="6">
    <location>
        <begin position="229"/>
        <end position="275"/>
    </location>
</feature>
<dbReference type="FunFam" id="3.30.160.60:FF:000100">
    <property type="entry name" value="Zinc finger 45-like"/>
    <property type="match status" value="1"/>
</dbReference>
<dbReference type="Gene3D" id="3.30.160.60">
    <property type="entry name" value="Classic Zinc Finger"/>
    <property type="match status" value="1"/>
</dbReference>
<dbReference type="EMBL" id="JAODUP010000019">
    <property type="protein sequence ID" value="KAK2168220.1"/>
    <property type="molecule type" value="Genomic_DNA"/>
</dbReference>
<keyword evidence="3 5" id="KW-0863">Zinc-finger</keyword>
<dbReference type="InterPro" id="IPR036236">
    <property type="entry name" value="Znf_C2H2_sf"/>
</dbReference>
<evidence type="ECO:0000313" key="8">
    <source>
        <dbReference type="EMBL" id="KAK2168220.1"/>
    </source>
</evidence>
<evidence type="ECO:0000256" key="1">
    <source>
        <dbReference type="ARBA" id="ARBA00022723"/>
    </source>
</evidence>
<dbReference type="SMART" id="SM00355">
    <property type="entry name" value="ZnF_C2H2"/>
    <property type="match status" value="3"/>
</dbReference>
<feature type="compositionally biased region" description="Acidic residues" evidence="6">
    <location>
        <begin position="117"/>
        <end position="127"/>
    </location>
</feature>
<dbReference type="AlphaFoldDB" id="A0AAD9NFK5"/>
<feature type="region of interest" description="Disordered" evidence="6">
    <location>
        <begin position="71"/>
        <end position="167"/>
    </location>
</feature>
<dbReference type="SUPFAM" id="SSF57667">
    <property type="entry name" value="beta-beta-alpha zinc fingers"/>
    <property type="match status" value="1"/>
</dbReference>
<feature type="compositionally biased region" description="Polar residues" evidence="6">
    <location>
        <begin position="229"/>
        <end position="240"/>
    </location>
</feature>
<evidence type="ECO:0000256" key="3">
    <source>
        <dbReference type="ARBA" id="ARBA00022771"/>
    </source>
</evidence>
<keyword evidence="2" id="KW-0677">Repeat</keyword>
<evidence type="ECO:0000256" key="4">
    <source>
        <dbReference type="ARBA" id="ARBA00022833"/>
    </source>
</evidence>
<evidence type="ECO:0000256" key="5">
    <source>
        <dbReference type="PROSITE-ProRule" id="PRU00042"/>
    </source>
</evidence>
<protein>
    <recommendedName>
        <fullName evidence="7">C2H2-type domain-containing protein</fullName>
    </recommendedName>
</protein>
<reference evidence="8" key="1">
    <citation type="journal article" date="2023" name="Mol. Biol. Evol.">
        <title>Third-Generation Sequencing Reveals the Adaptive Role of the Epigenome in Three Deep-Sea Polychaetes.</title>
        <authorList>
            <person name="Perez M."/>
            <person name="Aroh O."/>
            <person name="Sun Y."/>
            <person name="Lan Y."/>
            <person name="Juniper S.K."/>
            <person name="Young C.R."/>
            <person name="Angers B."/>
            <person name="Qian P.Y."/>
        </authorList>
    </citation>
    <scope>NUCLEOTIDE SEQUENCE</scope>
    <source>
        <strain evidence="8">P08H-3</strain>
    </source>
</reference>
<name>A0AAD9NFK5_9ANNE</name>
<feature type="domain" description="C2H2-type" evidence="7">
    <location>
        <begin position="315"/>
        <end position="343"/>
    </location>
</feature>
<dbReference type="GO" id="GO:0008270">
    <property type="term" value="F:zinc ion binding"/>
    <property type="evidence" value="ECO:0007669"/>
    <property type="project" value="UniProtKB-KW"/>
</dbReference>
<organism evidence="8 9">
    <name type="scientific">Paralvinella palmiformis</name>
    <dbReference type="NCBI Taxonomy" id="53620"/>
    <lineage>
        <taxon>Eukaryota</taxon>
        <taxon>Metazoa</taxon>
        <taxon>Spiralia</taxon>
        <taxon>Lophotrochozoa</taxon>
        <taxon>Annelida</taxon>
        <taxon>Polychaeta</taxon>
        <taxon>Sedentaria</taxon>
        <taxon>Canalipalpata</taxon>
        <taxon>Terebellida</taxon>
        <taxon>Terebelliformia</taxon>
        <taxon>Alvinellidae</taxon>
        <taxon>Paralvinella</taxon>
    </lineage>
</organism>
<dbReference type="PANTHER" id="PTHR46105">
    <property type="entry name" value="AGAP004733-PA"/>
    <property type="match status" value="1"/>
</dbReference>
<dbReference type="PROSITE" id="PS50157">
    <property type="entry name" value="ZINC_FINGER_C2H2_2"/>
    <property type="match status" value="2"/>
</dbReference>
<evidence type="ECO:0000256" key="2">
    <source>
        <dbReference type="ARBA" id="ARBA00022737"/>
    </source>
</evidence>
<sequence>MVVKADHERIKTLLKDTITLLCRNGLNFKTEFSVEALIGITLDKEDVVLVSINEIIRTELGTQLALAKDAEERNATMRSSDQDGSSESQPGTPLSTNGHQYRKRKHSSGHGSQREPLDDEQESDSADEDGRSFEKASAASPLVDESNSEPSNKRSLDDSNAPATRIKDDDTKDVIYIKEEIDTGDWPDGSHTQDSFTDPNIPAAGTSDQQHDDNFDFLHGGSLVPISSDSTMPQSWSDVAQSAPPGMNISPSKRSSTAVGTPTQGDQSQQNASQHYRLHSAGMRKVRTCSVCGKTLSTMAGYNQHIKHHMGIYRHICGECGKTFTAKVGLENHMRKEHNGKKLSCAKCGNQFLSYQGYLWHKSRSRH</sequence>
<evidence type="ECO:0000313" key="9">
    <source>
        <dbReference type="Proteomes" id="UP001208570"/>
    </source>
</evidence>
<dbReference type="GO" id="GO:0000981">
    <property type="term" value="F:DNA-binding transcription factor activity, RNA polymerase II-specific"/>
    <property type="evidence" value="ECO:0007669"/>
    <property type="project" value="TreeGrafter"/>
</dbReference>
<feature type="domain" description="C2H2-type" evidence="7">
    <location>
        <begin position="287"/>
        <end position="314"/>
    </location>
</feature>
<accession>A0AAD9NFK5</accession>
<feature type="compositionally biased region" description="Polar residues" evidence="6">
    <location>
        <begin position="76"/>
        <end position="99"/>
    </location>
</feature>